<name>A0A1H6XAY9_9FLAO</name>
<accession>A0A1H6XAY9</accession>
<dbReference type="AlphaFoldDB" id="A0A1H6XAY9"/>
<protein>
    <submittedName>
        <fullName evidence="1">Uncharacterized protein</fullName>
    </submittedName>
</protein>
<organism evidence="1 2">
    <name type="scientific">Myroides marinus</name>
    <dbReference type="NCBI Taxonomy" id="703342"/>
    <lineage>
        <taxon>Bacteria</taxon>
        <taxon>Pseudomonadati</taxon>
        <taxon>Bacteroidota</taxon>
        <taxon>Flavobacteriia</taxon>
        <taxon>Flavobacteriales</taxon>
        <taxon>Flavobacteriaceae</taxon>
        <taxon>Myroides</taxon>
    </lineage>
</organism>
<dbReference type="Proteomes" id="UP000183077">
    <property type="component" value="Unassembled WGS sequence"/>
</dbReference>
<dbReference type="GO" id="GO:0005975">
    <property type="term" value="P:carbohydrate metabolic process"/>
    <property type="evidence" value="ECO:0007669"/>
    <property type="project" value="UniProtKB-ARBA"/>
</dbReference>
<gene>
    <name evidence="1" type="ORF">SAMN04488018_11849</name>
</gene>
<sequence length="510" mass="57001">MKNKIIILLLAILTAQVSFGQVKTYKGRMFPYYIDFENTSKSSRITESIGSGAPTGSKRYTDEGILLTDDTKNTISGFYFNDLIIKKNYIFEFEFEYAAFGGTPANGEYGEGLTMFLFDKDANFNLGSGGTGLGYVYNNGSTKQAGLSGAYLGIGFDNSGDFKLRGTSSSTKREGVYNVPFKHDSSFITFRGGQHKNDRYKGYPVLYSRSTDGWMNKSDVIEAKLNSTTGDYETDYASGVGNVRTDYGQYIRYNGIRMSVYPEDSGNEGWSISASLRDFGDLYYTIGSIRIRNNTKTRDENGSVYNFESLAPEAMRLGFTATTGQATQKHMIRGFGVQLNYTPETIDKVITLCLAENDNTEGVTLKDPFKGAVFYTGTWGDMAQGDTFRHIDLDSILLEDEEGRPVDYVREDYDYGNFSLIYDEPGVGEWDFYRGQSNATLFFTPENKKMKEGEYSIYISAKSEDTGKGGPFSDEAYRSRLTKITVKAKYCKSVVNPSLPIRVKVEPEDD</sequence>
<evidence type="ECO:0000313" key="2">
    <source>
        <dbReference type="Proteomes" id="UP000183077"/>
    </source>
</evidence>
<reference evidence="1 2" key="1">
    <citation type="submission" date="2016-10" db="EMBL/GenBank/DDBJ databases">
        <authorList>
            <person name="de Groot N.N."/>
        </authorList>
    </citation>
    <scope>NUCLEOTIDE SEQUENCE [LARGE SCALE GENOMIC DNA]</scope>
    <source>
        <strain evidence="1 2">DSM 23048</strain>
    </source>
</reference>
<dbReference type="InterPro" id="IPR013320">
    <property type="entry name" value="ConA-like_dom_sf"/>
</dbReference>
<dbReference type="GO" id="GO:0004553">
    <property type="term" value="F:hydrolase activity, hydrolyzing O-glycosyl compounds"/>
    <property type="evidence" value="ECO:0007669"/>
    <property type="project" value="UniProtKB-ARBA"/>
</dbReference>
<dbReference type="RefSeq" id="WP_063175478.1">
    <property type="nucleotide sequence ID" value="NZ_FNYS01000018.1"/>
</dbReference>
<dbReference type="SUPFAM" id="SSF49899">
    <property type="entry name" value="Concanavalin A-like lectins/glucanases"/>
    <property type="match status" value="1"/>
</dbReference>
<dbReference type="EMBL" id="FNYS01000018">
    <property type="protein sequence ID" value="SEJ23747.1"/>
    <property type="molecule type" value="Genomic_DNA"/>
</dbReference>
<dbReference type="GeneID" id="82258164"/>
<proteinExistence type="predicted"/>
<dbReference type="Gene3D" id="2.60.120.200">
    <property type="match status" value="1"/>
</dbReference>
<evidence type="ECO:0000313" key="1">
    <source>
        <dbReference type="EMBL" id="SEJ23747.1"/>
    </source>
</evidence>